<reference evidence="2" key="1">
    <citation type="submission" date="2019-08" db="EMBL/GenBank/DDBJ databases">
        <authorList>
            <person name="Kucharzyk K."/>
            <person name="Murdoch R.W."/>
            <person name="Higgins S."/>
            <person name="Loffler F."/>
        </authorList>
    </citation>
    <scope>NUCLEOTIDE SEQUENCE</scope>
</reference>
<protein>
    <recommendedName>
        <fullName evidence="1">DUF3427 domain-containing protein</fullName>
    </recommendedName>
</protein>
<comment type="caution">
    <text evidence="2">The sequence shown here is derived from an EMBL/GenBank/DDBJ whole genome shotgun (WGS) entry which is preliminary data.</text>
</comment>
<dbReference type="Pfam" id="PF11907">
    <property type="entry name" value="DUF3427"/>
    <property type="match status" value="1"/>
</dbReference>
<organism evidence="2">
    <name type="scientific">bioreactor metagenome</name>
    <dbReference type="NCBI Taxonomy" id="1076179"/>
    <lineage>
        <taxon>unclassified sequences</taxon>
        <taxon>metagenomes</taxon>
        <taxon>ecological metagenomes</taxon>
    </lineage>
</organism>
<dbReference type="EMBL" id="VSSQ01025321">
    <property type="protein sequence ID" value="MPM73372.1"/>
    <property type="molecule type" value="Genomic_DNA"/>
</dbReference>
<proteinExistence type="predicted"/>
<feature type="domain" description="DUF3427" evidence="1">
    <location>
        <begin position="180"/>
        <end position="319"/>
    </location>
</feature>
<evidence type="ECO:0000259" key="1">
    <source>
        <dbReference type="Pfam" id="PF11907"/>
    </source>
</evidence>
<accession>A0A645C6R3</accession>
<dbReference type="AlphaFoldDB" id="A0A645C6R3"/>
<gene>
    <name evidence="2" type="ORF">SDC9_120352</name>
</gene>
<evidence type="ECO:0000313" key="2">
    <source>
        <dbReference type="EMBL" id="MPM73372.1"/>
    </source>
</evidence>
<sequence>MAAKYILNNIRKSFDTTAGLVSRIETFVEDSGLSLTLENFTNYYHLDVRNIYKRGTFSKLCVFAGAKDDFNEPLEKIMENAFLRLSYINSRRWLRFLLNLFKSGGKINFKEMIPEERRMLNMFTYSVWEKAYPDLIFDLVTELKSSPTMLAELIELLEYNYSKIDFIDKKIDLDFDCPLDLHCTYTRDQVLLAMDHIDPSNVREGVKWIQDKQTDIFFITLNKSDKDYSPSTMYKDYSINESLFHWQSQSTTGSDSNTGQRYINHRSLGSKILLFVREHKRNSFGTEPYTFLGTANYVSHDGSKPMNIIWKLDDPIPAKYLKKTNQLVAG</sequence>
<name>A0A645C6R3_9ZZZZ</name>
<dbReference type="InterPro" id="IPR021835">
    <property type="entry name" value="DUF3427"/>
</dbReference>